<dbReference type="RefSeq" id="WP_095493785.1">
    <property type="nucleotide sequence ID" value="NZ_NPKJ01000050.1"/>
</dbReference>
<sequence>MPNIPVRAAAEGMPIEKISRRAILTGIGAVAIAAVTSPKAESSGLGEAGSSSIGKDSHMNMINHEHFRAEVDADAISATRKKTSIDAMLLELPPAEARQLRIEFIAIISAVKEMCARGEDFQSIRDFVRTRLQQNQMDWKRSHGVS</sequence>
<name>A0A271LM44_9HYPH</name>
<dbReference type="EMBL" id="NPKJ01000050">
    <property type="protein sequence ID" value="PAQ08380.1"/>
    <property type="molecule type" value="Genomic_DNA"/>
</dbReference>
<protein>
    <submittedName>
        <fullName evidence="1">Uncharacterized protein</fullName>
    </submittedName>
</protein>
<organism evidence="1 2">
    <name type="scientific">Mesorhizobium temperatum</name>
    <dbReference type="NCBI Taxonomy" id="241416"/>
    <lineage>
        <taxon>Bacteria</taxon>
        <taxon>Pseudomonadati</taxon>
        <taxon>Pseudomonadota</taxon>
        <taxon>Alphaproteobacteria</taxon>
        <taxon>Hyphomicrobiales</taxon>
        <taxon>Phyllobacteriaceae</taxon>
        <taxon>Mesorhizobium</taxon>
    </lineage>
</organism>
<dbReference type="OrthoDB" id="9990551at2"/>
<evidence type="ECO:0000313" key="1">
    <source>
        <dbReference type="EMBL" id="PAQ08380.1"/>
    </source>
</evidence>
<dbReference type="Proteomes" id="UP000216442">
    <property type="component" value="Unassembled WGS sequence"/>
</dbReference>
<comment type="caution">
    <text evidence="1">The sequence shown here is derived from an EMBL/GenBank/DDBJ whole genome shotgun (WGS) entry which is preliminary data.</text>
</comment>
<proteinExistence type="predicted"/>
<dbReference type="PROSITE" id="PS51318">
    <property type="entry name" value="TAT"/>
    <property type="match status" value="1"/>
</dbReference>
<keyword evidence="2" id="KW-1185">Reference proteome</keyword>
<gene>
    <name evidence="1" type="ORF">CIT26_17695</name>
</gene>
<dbReference type="AlphaFoldDB" id="A0A271LM44"/>
<evidence type="ECO:0000313" key="2">
    <source>
        <dbReference type="Proteomes" id="UP000216442"/>
    </source>
</evidence>
<dbReference type="InterPro" id="IPR006311">
    <property type="entry name" value="TAT_signal"/>
</dbReference>
<reference evidence="1 2" key="1">
    <citation type="submission" date="2017-08" db="EMBL/GenBank/DDBJ databases">
        <title>Mesorhizobium wenxinae sp. nov., a novel rhizobial species isolated from root nodules of chickpea (Cicer arietinum L.).</title>
        <authorList>
            <person name="Zhang J."/>
        </authorList>
    </citation>
    <scope>NUCLEOTIDE SEQUENCE [LARGE SCALE GENOMIC DNA]</scope>
    <source>
        <strain evidence="1 2">SDW018</strain>
    </source>
</reference>
<accession>A0A271LM44</accession>